<sequence>MPDFRSLGNVKNLLARWQRRGAIDLLLRIDQTERLKREKVFKGEKSNNLDSGKILVALSFRYRIDVVRCIKMDNLSYRIWVTEEEKGPPLFWDDCQVSSEEGEDDSFVPSE</sequence>
<reference evidence="2" key="1">
    <citation type="journal article" date="2022" name="Mol. Ecol. Resour.">
        <title>The genomes of chicory, endive, great burdock and yacon provide insights into Asteraceae palaeo-polyploidization history and plant inulin production.</title>
        <authorList>
            <person name="Fan W."/>
            <person name="Wang S."/>
            <person name="Wang H."/>
            <person name="Wang A."/>
            <person name="Jiang F."/>
            <person name="Liu H."/>
            <person name="Zhao H."/>
            <person name="Xu D."/>
            <person name="Zhang Y."/>
        </authorList>
    </citation>
    <scope>NUCLEOTIDE SEQUENCE [LARGE SCALE GENOMIC DNA]</scope>
    <source>
        <strain evidence="2">cv. Niubang</strain>
    </source>
</reference>
<evidence type="ECO:0000313" key="1">
    <source>
        <dbReference type="EMBL" id="KAI3672453.1"/>
    </source>
</evidence>
<accession>A0ACB8XTY1</accession>
<comment type="caution">
    <text evidence="1">The sequence shown here is derived from an EMBL/GenBank/DDBJ whole genome shotgun (WGS) entry which is preliminary data.</text>
</comment>
<proteinExistence type="predicted"/>
<organism evidence="1 2">
    <name type="scientific">Arctium lappa</name>
    <name type="common">Greater burdock</name>
    <name type="synonym">Lappa major</name>
    <dbReference type="NCBI Taxonomy" id="4217"/>
    <lineage>
        <taxon>Eukaryota</taxon>
        <taxon>Viridiplantae</taxon>
        <taxon>Streptophyta</taxon>
        <taxon>Embryophyta</taxon>
        <taxon>Tracheophyta</taxon>
        <taxon>Spermatophyta</taxon>
        <taxon>Magnoliopsida</taxon>
        <taxon>eudicotyledons</taxon>
        <taxon>Gunneridae</taxon>
        <taxon>Pentapetalae</taxon>
        <taxon>asterids</taxon>
        <taxon>campanulids</taxon>
        <taxon>Asterales</taxon>
        <taxon>Asteraceae</taxon>
        <taxon>Carduoideae</taxon>
        <taxon>Cardueae</taxon>
        <taxon>Arctiinae</taxon>
        <taxon>Arctium</taxon>
    </lineage>
</organism>
<evidence type="ECO:0000313" key="2">
    <source>
        <dbReference type="Proteomes" id="UP001055879"/>
    </source>
</evidence>
<dbReference type="Proteomes" id="UP001055879">
    <property type="component" value="Linkage Group LG15"/>
</dbReference>
<protein>
    <submittedName>
        <fullName evidence="1">Uncharacterized protein</fullName>
    </submittedName>
</protein>
<dbReference type="EMBL" id="CM042061">
    <property type="protein sequence ID" value="KAI3672453.1"/>
    <property type="molecule type" value="Genomic_DNA"/>
</dbReference>
<reference evidence="1 2" key="2">
    <citation type="journal article" date="2022" name="Mol. Ecol. Resour.">
        <title>The genomes of chicory, endive, great burdock and yacon provide insights into Asteraceae paleo-polyploidization history and plant inulin production.</title>
        <authorList>
            <person name="Fan W."/>
            <person name="Wang S."/>
            <person name="Wang H."/>
            <person name="Wang A."/>
            <person name="Jiang F."/>
            <person name="Liu H."/>
            <person name="Zhao H."/>
            <person name="Xu D."/>
            <person name="Zhang Y."/>
        </authorList>
    </citation>
    <scope>NUCLEOTIDE SEQUENCE [LARGE SCALE GENOMIC DNA]</scope>
    <source>
        <strain evidence="2">cv. Niubang</strain>
    </source>
</reference>
<name>A0ACB8XTY1_ARCLA</name>
<keyword evidence="2" id="KW-1185">Reference proteome</keyword>
<gene>
    <name evidence="1" type="ORF">L6452_38541</name>
</gene>